<evidence type="ECO:0000313" key="3">
    <source>
        <dbReference type="Proteomes" id="UP001589733"/>
    </source>
</evidence>
<dbReference type="Gene3D" id="2.60.40.10">
    <property type="entry name" value="Immunoglobulins"/>
    <property type="match status" value="1"/>
</dbReference>
<proteinExistence type="predicted"/>
<dbReference type="InterPro" id="IPR013783">
    <property type="entry name" value="Ig-like_fold"/>
</dbReference>
<accession>A0ABV6B5B7</accession>
<dbReference type="NCBIfam" id="TIGR01451">
    <property type="entry name" value="B_ant_repeat"/>
    <property type="match status" value="1"/>
</dbReference>
<keyword evidence="3" id="KW-1185">Reference proteome</keyword>
<evidence type="ECO:0000313" key="2">
    <source>
        <dbReference type="EMBL" id="MFB9994130.1"/>
    </source>
</evidence>
<evidence type="ECO:0000259" key="1">
    <source>
        <dbReference type="Pfam" id="PF01345"/>
    </source>
</evidence>
<dbReference type="InterPro" id="IPR047589">
    <property type="entry name" value="DUF11_rpt"/>
</dbReference>
<dbReference type="RefSeq" id="WP_380014294.1">
    <property type="nucleotide sequence ID" value="NZ_JBHLYR010000059.1"/>
</dbReference>
<dbReference type="Pfam" id="PF01345">
    <property type="entry name" value="DUF11"/>
    <property type="match status" value="1"/>
</dbReference>
<dbReference type="EMBL" id="JBHLYR010000059">
    <property type="protein sequence ID" value="MFB9994130.1"/>
    <property type="molecule type" value="Genomic_DNA"/>
</dbReference>
<sequence length="775" mass="78892">MIELFWRRIERSLALLVILLMWPGATAQQAFQTRYSNPSTNGDIVLIGNVNYYCSATVPPATALQASRCVTAQGVQPGNLTNTIGNSQVYMVPSDTDSDPLTTNSSSATLNLPPGSSVLFAGLYWSGISGSATNRSKVSFGEPGQAVVPLVSTNIATIGTTYQSFADVTAQVQAGGSGAYTVADINSTRGVGNWANWTLVVAFKNSALHVRNLSVFDGLQKAENTSVPVNIGVSGFLTPSIGAVSSTVGVVAYDGDRGAAEGAGAGGSLQFGSSSATLSPVFNAANPINDVFNSTVSALGTEVTVGRTPTFSNTLGLDIDTFSPNTPLPNGSTSAVVRVVGGPGDVIYPGVITLATDIFLPNLKDGLSKTVTDVNGGRVLPGDLLEYELVIQNQGNDGAANVILTDPLPSNTSFVPGSLILTGANAGAKTDLAGDDQAEYDGANNRVIFRLGTGATASAGGLLLPAEESRVRFRVRVNVGTPGGTAVNNTGSLTYQQQTLGNSITDLSDGNPALSGDQPATVIVSGPDLTLTKTHPSNFLAGQTGTFVLRVSNALGWAGSAGTVTVTDTLPAGMIAQTITGAGWTCTLSPLRCTRSDSLSAGASFPDITLTVVAASAGSYTNTASVSGGGEESSVGGNNNANDAVTVVPVRPVVTLGKTVRNITRATAEGVNVAGSPGDLLEYCVSFGNTGGAAPDFVLSDALPNETKPKLDGYSPVPGVGTDLGLRLNLNNVVTDLTSAADPDLGELVGQNMKLTLGTLASGSTGRICIQASIR</sequence>
<gene>
    <name evidence="2" type="ORF">ACFFLM_19415</name>
</gene>
<protein>
    <recommendedName>
        <fullName evidence="1">DUF11 domain-containing protein</fullName>
    </recommendedName>
</protein>
<feature type="domain" description="DUF11" evidence="1">
    <location>
        <begin position="528"/>
        <end position="642"/>
    </location>
</feature>
<comment type="caution">
    <text evidence="2">The sequence shown here is derived from an EMBL/GenBank/DDBJ whole genome shotgun (WGS) entry which is preliminary data.</text>
</comment>
<reference evidence="2 3" key="1">
    <citation type="submission" date="2024-09" db="EMBL/GenBank/DDBJ databases">
        <authorList>
            <person name="Sun Q."/>
            <person name="Mori K."/>
        </authorList>
    </citation>
    <scope>NUCLEOTIDE SEQUENCE [LARGE SCALE GENOMIC DNA]</scope>
    <source>
        <strain evidence="2 3">JCM 13503</strain>
    </source>
</reference>
<dbReference type="InterPro" id="IPR051172">
    <property type="entry name" value="Chlamydia_OmcB"/>
</dbReference>
<dbReference type="PANTHER" id="PTHR34819">
    <property type="entry name" value="LARGE CYSTEINE-RICH PERIPLASMIC PROTEIN OMCB"/>
    <property type="match status" value="1"/>
</dbReference>
<dbReference type="Gene3D" id="2.60.40.740">
    <property type="match status" value="1"/>
</dbReference>
<organism evidence="2 3">
    <name type="scientific">Deinococcus oregonensis</name>
    <dbReference type="NCBI Taxonomy" id="1805970"/>
    <lineage>
        <taxon>Bacteria</taxon>
        <taxon>Thermotogati</taxon>
        <taxon>Deinococcota</taxon>
        <taxon>Deinococci</taxon>
        <taxon>Deinococcales</taxon>
        <taxon>Deinococcaceae</taxon>
        <taxon>Deinococcus</taxon>
    </lineage>
</organism>
<dbReference type="PANTHER" id="PTHR34819:SF5">
    <property type="entry name" value="CONSERVED REPEAT DOMAIN PROTEIN"/>
    <property type="match status" value="1"/>
</dbReference>
<dbReference type="Proteomes" id="UP001589733">
    <property type="component" value="Unassembled WGS sequence"/>
</dbReference>
<dbReference type="InterPro" id="IPR001434">
    <property type="entry name" value="OmcB-like_DUF11"/>
</dbReference>
<name>A0ABV6B5B7_9DEIO</name>